<organism evidence="22 23">
    <name type="scientific">Triplophysa rosa</name>
    <name type="common">Cave loach</name>
    <dbReference type="NCBI Taxonomy" id="992332"/>
    <lineage>
        <taxon>Eukaryota</taxon>
        <taxon>Metazoa</taxon>
        <taxon>Chordata</taxon>
        <taxon>Craniata</taxon>
        <taxon>Vertebrata</taxon>
        <taxon>Euteleostomi</taxon>
        <taxon>Actinopterygii</taxon>
        <taxon>Neopterygii</taxon>
        <taxon>Teleostei</taxon>
        <taxon>Ostariophysi</taxon>
        <taxon>Cypriniformes</taxon>
        <taxon>Nemacheilidae</taxon>
        <taxon>Triplophysa</taxon>
    </lineage>
</organism>
<keyword evidence="17" id="KW-0508">mRNA splicing</keyword>
<comment type="subcellular location">
    <subcellularLocation>
        <location evidence="2">Cytoplasm</location>
    </subcellularLocation>
    <subcellularLocation>
        <location evidence="1">Nucleus</location>
    </subcellularLocation>
    <subcellularLocation>
        <location evidence="3">Secreted</location>
    </subcellularLocation>
</comment>
<accession>A0A9W7WMN3</accession>
<sequence>QLSDALDDFPNQNNQAGGPIWPGQPTNPTWPSQPANPTWPGQPANPTWPGQPNMPAWPGQPNQPAQPTWPGQPGQPGAPGWPGPVPQTGPYGVPEQPSKPLTVPFDMSLTNGAYNKMLITINGEVKANAKHFTVNLNKGKDIALHLNPRFNEEGRKVIVRNSLIANQWGREERQCPSFPFVQGKPFELKILCTDTEFRVAVNKTHLLEFKHRVRELNQIKSLAVYNDVTLKSVNVETVQ</sequence>
<evidence type="ECO:0000313" key="23">
    <source>
        <dbReference type="Proteomes" id="UP001059041"/>
    </source>
</evidence>
<evidence type="ECO:0000256" key="4">
    <source>
        <dbReference type="ARBA" id="ARBA00022490"/>
    </source>
</evidence>
<feature type="domain" description="Galectin" evidence="21">
    <location>
        <begin position="105"/>
        <end position="236"/>
    </location>
</feature>
<keyword evidence="12" id="KW-0221">Differentiation</keyword>
<keyword evidence="11" id="KW-0677">Repeat</keyword>
<dbReference type="GO" id="GO:0030154">
    <property type="term" value="P:cell differentiation"/>
    <property type="evidence" value="ECO:0007669"/>
    <property type="project" value="UniProtKB-KW"/>
</dbReference>
<evidence type="ECO:0000256" key="13">
    <source>
        <dbReference type="ARBA" id="ARBA00022859"/>
    </source>
</evidence>
<keyword evidence="9" id="KW-0747">Spliceosome</keyword>
<dbReference type="GO" id="GO:0045087">
    <property type="term" value="P:innate immune response"/>
    <property type="evidence" value="ECO:0007669"/>
    <property type="project" value="UniProtKB-KW"/>
</dbReference>
<protein>
    <recommendedName>
        <fullName evidence="19">Galectin</fullName>
    </recommendedName>
</protein>
<dbReference type="GO" id="GO:0045806">
    <property type="term" value="P:negative regulation of endocytosis"/>
    <property type="evidence" value="ECO:0007669"/>
    <property type="project" value="TreeGrafter"/>
</dbReference>
<dbReference type="InterPro" id="IPR013320">
    <property type="entry name" value="ConA-like_dom_sf"/>
</dbReference>
<feature type="compositionally biased region" description="Polar residues" evidence="20">
    <location>
        <begin position="24"/>
        <end position="36"/>
    </location>
</feature>
<keyword evidence="18" id="KW-0539">Nucleus</keyword>
<dbReference type="FunFam" id="2.60.120.200:FF:000023">
    <property type="entry name" value="Galectin"/>
    <property type="match status" value="1"/>
</dbReference>
<comment type="caution">
    <text evidence="22">The sequence shown here is derived from an EMBL/GenBank/DDBJ whole genome shotgun (WGS) entry which is preliminary data.</text>
</comment>
<keyword evidence="8" id="KW-0507">mRNA processing</keyword>
<dbReference type="GO" id="GO:0030593">
    <property type="term" value="P:neutrophil chemotaxis"/>
    <property type="evidence" value="ECO:0007669"/>
    <property type="project" value="TreeGrafter"/>
</dbReference>
<dbReference type="Proteomes" id="UP001059041">
    <property type="component" value="Linkage Group LG10"/>
</dbReference>
<evidence type="ECO:0000256" key="16">
    <source>
        <dbReference type="ARBA" id="ARBA00023157"/>
    </source>
</evidence>
<keyword evidence="14" id="KW-0389">IgE-binding protein</keyword>
<keyword evidence="16" id="KW-1015">Disulfide bond</keyword>
<evidence type="ECO:0000256" key="20">
    <source>
        <dbReference type="SAM" id="MobiDB-lite"/>
    </source>
</evidence>
<dbReference type="Gene3D" id="2.60.120.200">
    <property type="match status" value="1"/>
</dbReference>
<keyword evidence="10 19" id="KW-0430">Lectin</keyword>
<dbReference type="GO" id="GO:0005615">
    <property type="term" value="C:extracellular space"/>
    <property type="evidence" value="ECO:0007669"/>
    <property type="project" value="TreeGrafter"/>
</dbReference>
<keyword evidence="4" id="KW-0963">Cytoplasm</keyword>
<dbReference type="GO" id="GO:2001237">
    <property type="term" value="P:negative regulation of extrinsic apoptotic signaling pathway"/>
    <property type="evidence" value="ECO:0007669"/>
    <property type="project" value="TreeGrafter"/>
</dbReference>
<dbReference type="GO" id="GO:0050918">
    <property type="term" value="P:positive chemotaxis"/>
    <property type="evidence" value="ECO:0007669"/>
    <property type="project" value="TreeGrafter"/>
</dbReference>
<dbReference type="GO" id="GO:0043236">
    <property type="term" value="F:laminin binding"/>
    <property type="evidence" value="ECO:0007669"/>
    <property type="project" value="TreeGrafter"/>
</dbReference>
<dbReference type="GO" id="GO:0090280">
    <property type="term" value="P:positive regulation of calcium ion import"/>
    <property type="evidence" value="ECO:0007669"/>
    <property type="project" value="TreeGrafter"/>
</dbReference>
<keyword evidence="13" id="KW-0391">Immunity</keyword>
<evidence type="ECO:0000256" key="5">
    <source>
        <dbReference type="ARBA" id="ARBA00022525"/>
    </source>
</evidence>
<dbReference type="PANTHER" id="PTHR11346:SF26">
    <property type="entry name" value="GALECTIN-3"/>
    <property type="match status" value="1"/>
</dbReference>
<evidence type="ECO:0000256" key="3">
    <source>
        <dbReference type="ARBA" id="ARBA00004613"/>
    </source>
</evidence>
<dbReference type="PROSITE" id="PS51304">
    <property type="entry name" value="GALECTIN"/>
    <property type="match status" value="1"/>
</dbReference>
<reference evidence="22" key="1">
    <citation type="submission" date="2021-02" db="EMBL/GenBank/DDBJ databases">
        <title>Comparative genomics reveals that relaxation of natural selection precedes convergent phenotypic evolution of cavefish.</title>
        <authorList>
            <person name="Peng Z."/>
        </authorList>
    </citation>
    <scope>NUCLEOTIDE SEQUENCE</scope>
    <source>
        <tissue evidence="22">Muscle</tissue>
    </source>
</reference>
<dbReference type="SUPFAM" id="SSF49899">
    <property type="entry name" value="Concanavalin A-like lectins/glucanases"/>
    <property type="match status" value="1"/>
</dbReference>
<proteinExistence type="predicted"/>
<evidence type="ECO:0000256" key="9">
    <source>
        <dbReference type="ARBA" id="ARBA00022728"/>
    </source>
</evidence>
<dbReference type="GO" id="GO:0006397">
    <property type="term" value="P:mRNA processing"/>
    <property type="evidence" value="ECO:0007669"/>
    <property type="project" value="UniProtKB-KW"/>
</dbReference>
<keyword evidence="15" id="KW-0007">Acetylation</keyword>
<dbReference type="GO" id="GO:0048245">
    <property type="term" value="P:eosinophil chemotaxis"/>
    <property type="evidence" value="ECO:0007669"/>
    <property type="project" value="TreeGrafter"/>
</dbReference>
<dbReference type="AlphaFoldDB" id="A0A9W7WMN3"/>
<evidence type="ECO:0000256" key="19">
    <source>
        <dbReference type="RuleBase" id="RU102079"/>
    </source>
</evidence>
<dbReference type="SMART" id="SM00908">
    <property type="entry name" value="Gal-bind_lectin"/>
    <property type="match status" value="1"/>
</dbReference>
<evidence type="ECO:0000313" key="22">
    <source>
        <dbReference type="EMBL" id="KAI7804997.1"/>
    </source>
</evidence>
<feature type="non-terminal residue" evidence="22">
    <location>
        <position position="1"/>
    </location>
</feature>
<keyword evidence="5" id="KW-0964">Secreted</keyword>
<evidence type="ECO:0000256" key="8">
    <source>
        <dbReference type="ARBA" id="ARBA00022664"/>
    </source>
</evidence>
<dbReference type="GO" id="GO:0008380">
    <property type="term" value="P:RNA splicing"/>
    <property type="evidence" value="ECO:0007669"/>
    <property type="project" value="UniProtKB-KW"/>
</dbReference>
<keyword evidence="6" id="KW-0597">Phosphoprotein</keyword>
<evidence type="ECO:0000256" key="2">
    <source>
        <dbReference type="ARBA" id="ARBA00004496"/>
    </source>
</evidence>
<dbReference type="GO" id="GO:0001772">
    <property type="term" value="C:immunological synapse"/>
    <property type="evidence" value="ECO:0007669"/>
    <property type="project" value="TreeGrafter"/>
</dbReference>
<evidence type="ECO:0000259" key="21">
    <source>
        <dbReference type="PROSITE" id="PS51304"/>
    </source>
</evidence>
<evidence type="ECO:0000256" key="17">
    <source>
        <dbReference type="ARBA" id="ARBA00023187"/>
    </source>
</evidence>
<evidence type="ECO:0000256" key="15">
    <source>
        <dbReference type="ARBA" id="ARBA00022990"/>
    </source>
</evidence>
<keyword evidence="7" id="KW-0399">Innate immunity</keyword>
<evidence type="ECO:0000256" key="11">
    <source>
        <dbReference type="ARBA" id="ARBA00022737"/>
    </source>
</evidence>
<evidence type="ECO:0000256" key="14">
    <source>
        <dbReference type="ARBA" id="ARBA00022972"/>
    </source>
</evidence>
<dbReference type="GO" id="GO:0048030">
    <property type="term" value="F:disaccharide binding"/>
    <property type="evidence" value="ECO:0007669"/>
    <property type="project" value="TreeGrafter"/>
</dbReference>
<feature type="compositionally biased region" description="Low complexity" evidence="20">
    <location>
        <begin position="63"/>
        <end position="72"/>
    </location>
</feature>
<dbReference type="GO" id="GO:0019863">
    <property type="term" value="F:IgE binding"/>
    <property type="evidence" value="ECO:0007669"/>
    <property type="project" value="UniProtKB-KW"/>
</dbReference>
<dbReference type="CDD" id="cd00070">
    <property type="entry name" value="GLECT"/>
    <property type="match status" value="1"/>
</dbReference>
<name>A0A9W7WMN3_TRIRA</name>
<dbReference type="SMART" id="SM00276">
    <property type="entry name" value="GLECT"/>
    <property type="match status" value="1"/>
</dbReference>
<dbReference type="GO" id="GO:0002548">
    <property type="term" value="P:monocyte chemotaxis"/>
    <property type="evidence" value="ECO:0007669"/>
    <property type="project" value="TreeGrafter"/>
</dbReference>
<evidence type="ECO:0000256" key="6">
    <source>
        <dbReference type="ARBA" id="ARBA00022553"/>
    </source>
</evidence>
<feature type="region of interest" description="Disordered" evidence="20">
    <location>
        <begin position="1"/>
        <end position="104"/>
    </location>
</feature>
<keyword evidence="23" id="KW-1185">Reference proteome</keyword>
<dbReference type="Pfam" id="PF00337">
    <property type="entry name" value="Gal-bind_lectin"/>
    <property type="match status" value="1"/>
</dbReference>
<dbReference type="PANTHER" id="PTHR11346">
    <property type="entry name" value="GALECTIN"/>
    <property type="match status" value="1"/>
</dbReference>
<dbReference type="GO" id="GO:0048246">
    <property type="term" value="P:macrophage chemotaxis"/>
    <property type="evidence" value="ECO:0007669"/>
    <property type="project" value="TreeGrafter"/>
</dbReference>
<dbReference type="InterPro" id="IPR001079">
    <property type="entry name" value="Galectin_CRD"/>
</dbReference>
<evidence type="ECO:0000256" key="12">
    <source>
        <dbReference type="ARBA" id="ARBA00022782"/>
    </source>
</evidence>
<evidence type="ECO:0000256" key="10">
    <source>
        <dbReference type="ARBA" id="ARBA00022734"/>
    </source>
</evidence>
<evidence type="ECO:0000256" key="18">
    <source>
        <dbReference type="ARBA" id="ARBA00023242"/>
    </source>
</evidence>
<dbReference type="InterPro" id="IPR044156">
    <property type="entry name" value="Galectin-like"/>
</dbReference>
<dbReference type="GO" id="GO:0005737">
    <property type="term" value="C:cytoplasm"/>
    <property type="evidence" value="ECO:0007669"/>
    <property type="project" value="UniProtKB-SubCell"/>
</dbReference>
<evidence type="ECO:0000256" key="1">
    <source>
        <dbReference type="ARBA" id="ARBA00004123"/>
    </source>
</evidence>
<dbReference type="GO" id="GO:0005681">
    <property type="term" value="C:spliceosomal complex"/>
    <property type="evidence" value="ECO:0007669"/>
    <property type="project" value="UniProtKB-KW"/>
</dbReference>
<dbReference type="EMBL" id="JAFHDT010000010">
    <property type="protein sequence ID" value="KAI7804997.1"/>
    <property type="molecule type" value="Genomic_DNA"/>
</dbReference>
<evidence type="ECO:0000256" key="7">
    <source>
        <dbReference type="ARBA" id="ARBA00022588"/>
    </source>
</evidence>
<gene>
    <name evidence="22" type="ORF">IRJ41_024373</name>
</gene>